<organism evidence="1 2">
    <name type="scientific">Parvimonas parva</name>
    <dbReference type="NCBI Taxonomy" id="2769485"/>
    <lineage>
        <taxon>Bacteria</taxon>
        <taxon>Bacillati</taxon>
        <taxon>Bacillota</taxon>
        <taxon>Tissierellia</taxon>
        <taxon>Tissierellales</taxon>
        <taxon>Peptoniphilaceae</taxon>
        <taxon>Parvimonas</taxon>
    </lineage>
</organism>
<dbReference type="Proteomes" id="UP000823123">
    <property type="component" value="Unassembled WGS sequence"/>
</dbReference>
<reference evidence="1 2" key="1">
    <citation type="submission" date="2020-09" db="EMBL/GenBank/DDBJ databases">
        <title>Parvimonas S3374 sp. nov.</title>
        <authorList>
            <person name="Buhl M."/>
        </authorList>
    </citation>
    <scope>NUCLEOTIDE SEQUENCE [LARGE SCALE GENOMIC DNA]</scope>
    <source>
        <strain evidence="1 2">S3374</strain>
    </source>
</reference>
<gene>
    <name evidence="1" type="ORF">IBJ83_02325</name>
</gene>
<accession>A0ABS1C7V0</accession>
<dbReference type="RefSeq" id="WP_063633072.1">
    <property type="nucleotide sequence ID" value="NZ_JACVDA010000005.1"/>
</dbReference>
<evidence type="ECO:0000313" key="1">
    <source>
        <dbReference type="EMBL" id="MBK1468151.1"/>
    </source>
</evidence>
<protein>
    <submittedName>
        <fullName evidence="1">Uncharacterized protein</fullName>
    </submittedName>
</protein>
<comment type="caution">
    <text evidence="1">The sequence shown here is derived from an EMBL/GenBank/DDBJ whole genome shotgun (WGS) entry which is preliminary data.</text>
</comment>
<keyword evidence="2" id="KW-1185">Reference proteome</keyword>
<proteinExistence type="predicted"/>
<evidence type="ECO:0000313" key="2">
    <source>
        <dbReference type="Proteomes" id="UP000823123"/>
    </source>
</evidence>
<name>A0ABS1C7V0_9FIRM</name>
<dbReference type="EMBL" id="JACVDA010000005">
    <property type="protein sequence ID" value="MBK1468151.1"/>
    <property type="molecule type" value="Genomic_DNA"/>
</dbReference>
<sequence length="172" mass="19856">MAKKFLTKDGLDRFFAKLKGRFAPIESPAFKGQPTVETLEFERFSSGKEVINREYASNMFKAVMDYIESEKQAFRVRLMVKPEEWKMEKGIYYCPKLQSKVEDANFEQVSIFIRIDTLELSPEKLLDVHQNYPVAIDKEGVIYTAGEKPTYELPIIVDIILSTDITQWLGGN</sequence>